<feature type="region of interest" description="Disordered" evidence="1">
    <location>
        <begin position="1272"/>
        <end position="1303"/>
    </location>
</feature>
<evidence type="ECO:0000259" key="2">
    <source>
        <dbReference type="Pfam" id="PF13229"/>
    </source>
</evidence>
<gene>
    <name evidence="3" type="ORF">EVOR1521_LOCUS29598</name>
</gene>
<accession>A0AA36NI44</accession>
<dbReference type="PANTHER" id="PTHR46014">
    <property type="entry name" value="TETRATRICOPEPTIDE REPEAT PROTEIN 1"/>
    <property type="match status" value="1"/>
</dbReference>
<dbReference type="Pfam" id="PF13229">
    <property type="entry name" value="Beta_helix"/>
    <property type="match status" value="1"/>
</dbReference>
<dbReference type="InterPro" id="IPR012334">
    <property type="entry name" value="Pectin_lyas_fold"/>
</dbReference>
<dbReference type="InterPro" id="IPR011050">
    <property type="entry name" value="Pectin_lyase_fold/virulence"/>
</dbReference>
<sequence length="1508" mass="165322">MAVAQISKDKLSREAQKLWQQVLEEYGHIEVCRDFKDVDESRKPLMLLALAESVVGKVRPIQEKGSRGRKSDSLLRSALRAFGVKESAQPNDDILASFSTGFLPTWGVEMPCSLLLSGLSVSEVCDKVNRSEIVMPTCNSSVTKVSVDCSWQRLKSVAISELKLFCPTKGSCLECEVVGDPRFVVGITTVIQDVRGNAVLCGIYNLPGVCDQRSASSKLQRGSTLLIAEPFLKVMSDGCRGIRVDNPSEIQVFPPGHKPQRGEAEITAGQFGKRPEAKERAERQPAVNLSELLEGSLDPGTRVRLKGLTSKKGLAMNGKCGRVAQQDAQDLERITVEVESATGTAEVIKVRPNNVEVAACEMLPDILQVKDTANQSFSQGNLQAAIDGYSEVLGKLSCLQSDEATAEMAKCFCNRALCFQKQGKWDTAAADAQLAIDKAPTYVKGHARLAATLLHNSDDLSQDDVRRACLHICIAIALAGRSAGEDLLTQLRSIATASEDPVPNAQELVSVRCYSELAAALASSSIKFVVLRPGEYHWPSEFGQANVLHDVTMVGLAATTLIKGNSHLVRICAGRMCVRNVCIKDSKAASFEGGASFCVDGPRSRLTLSGCKIEDSSEVGILVAEGGRAIVKDCHFSNILRQAIEVRAAGELEVQDSTFRRVRQGVSAYGGARSVVLRDVIVDMSFDEGVLACGDQQNAETRQQARYCAEDPRARGTGERKEAIRRGRKISEQARAVAEELDWNGRLTLTMSDCTVRQGQGLGCSIDEGCAAFLHRCTFEHMRPNMTTNFPGIGVLIKGESDCRVSCCRFLNNMAGVSVGFNYAGSVLVESSVFAGNQLKDVQEDANAADSLLLKLPPKLANHPAFKELNSQRKQLEEVGAWSAPVKQIGNKFFSRKEKVPEVAELTAAAGEGPLPQKLAWEAASQQRHSLSNPCGCGFACTELANSQDCSQPALRNHVDFPPFPCLPASEHLAKKQDDANKQFYFRQGRPFRHWSLLGEVLSVGTAQGADAASFMVRAADAAKLVKMRSKFAAQPMEADVEVLLMLEEALANGSARVAAGSTVAILYAEMQDIDITSGRGSVQVQDCSRVFAFAGSLQDVLEHAEACSQSPDDIQCCAVCRKEGIAIRRCELCNAISYCSECRGQHTAHAPLCSQMEMLRLLSGANFRSFSEPFSFVEWAEQAAEQSRARRSEFESREKPAEPTEQAATVAKTADEICKLLDGSTATELQAAIAAAEEALREKLPDGSFRISKNQGRARLQNRLKRAKAKLSEEPVAKLDAQSAQPEVQYEPETSPAGPAGCGPLDTDGYHGVWELPRWECPRKCCKDAHIFVSYPRGRAPNKEWCIQVRPQKYCTDFKIIHQLPEHSISFLSCWGHASNRPGWRLPDSGRRCRLWRIRPSDVTFSQDSISKSFTDGKTLDGTLESLRSGKCKLEDIEQIKITWHSHWRVSAKPRWWTYTGNRRLSLYQQLEKEGFLEYIVAEWVNLPVPEWRVTTEAAGQIPRRRK</sequence>
<organism evidence="3 4">
    <name type="scientific">Effrenium voratum</name>
    <dbReference type="NCBI Taxonomy" id="2562239"/>
    <lineage>
        <taxon>Eukaryota</taxon>
        <taxon>Sar</taxon>
        <taxon>Alveolata</taxon>
        <taxon>Dinophyceae</taxon>
        <taxon>Suessiales</taxon>
        <taxon>Symbiodiniaceae</taxon>
        <taxon>Effrenium</taxon>
    </lineage>
</organism>
<dbReference type="InterPro" id="IPR052769">
    <property type="entry name" value="TPR_domain_protein"/>
</dbReference>
<keyword evidence="4" id="KW-1185">Reference proteome</keyword>
<dbReference type="SMART" id="SM00028">
    <property type="entry name" value="TPR"/>
    <property type="match status" value="1"/>
</dbReference>
<dbReference type="Gene3D" id="1.25.40.10">
    <property type="entry name" value="Tetratricopeptide repeat domain"/>
    <property type="match status" value="1"/>
</dbReference>
<evidence type="ECO:0000313" key="3">
    <source>
        <dbReference type="EMBL" id="CAJ1408067.1"/>
    </source>
</evidence>
<dbReference type="SUPFAM" id="SSF51126">
    <property type="entry name" value="Pectin lyase-like"/>
    <property type="match status" value="1"/>
</dbReference>
<feature type="region of interest" description="Disordered" evidence="1">
    <location>
        <begin position="1189"/>
        <end position="1210"/>
    </location>
</feature>
<dbReference type="InterPro" id="IPR019734">
    <property type="entry name" value="TPR_rpt"/>
</dbReference>
<dbReference type="PANTHER" id="PTHR46014:SF1">
    <property type="entry name" value="TETRATRICOPEPTIDE REPEAT PROTEIN 1"/>
    <property type="match status" value="1"/>
</dbReference>
<proteinExistence type="predicted"/>
<name>A0AA36NI44_9DINO</name>
<protein>
    <recommendedName>
        <fullName evidence="2">Right handed beta helix domain-containing protein</fullName>
    </recommendedName>
</protein>
<dbReference type="InterPro" id="IPR011990">
    <property type="entry name" value="TPR-like_helical_dom_sf"/>
</dbReference>
<evidence type="ECO:0000256" key="1">
    <source>
        <dbReference type="SAM" id="MobiDB-lite"/>
    </source>
</evidence>
<dbReference type="Proteomes" id="UP001178507">
    <property type="component" value="Unassembled WGS sequence"/>
</dbReference>
<dbReference type="Gene3D" id="2.160.20.10">
    <property type="entry name" value="Single-stranded right-handed beta-helix, Pectin lyase-like"/>
    <property type="match status" value="1"/>
</dbReference>
<dbReference type="EMBL" id="CAUJNA010003703">
    <property type="protein sequence ID" value="CAJ1408067.1"/>
    <property type="molecule type" value="Genomic_DNA"/>
</dbReference>
<evidence type="ECO:0000313" key="4">
    <source>
        <dbReference type="Proteomes" id="UP001178507"/>
    </source>
</evidence>
<feature type="compositionally biased region" description="Basic and acidic residues" evidence="1">
    <location>
        <begin position="1189"/>
        <end position="1203"/>
    </location>
</feature>
<comment type="caution">
    <text evidence="3">The sequence shown here is derived from an EMBL/GenBank/DDBJ whole genome shotgun (WGS) entry which is preliminary data.</text>
</comment>
<dbReference type="InterPro" id="IPR039448">
    <property type="entry name" value="Beta_helix"/>
</dbReference>
<reference evidence="3" key="1">
    <citation type="submission" date="2023-08" db="EMBL/GenBank/DDBJ databases">
        <authorList>
            <person name="Chen Y."/>
            <person name="Shah S."/>
            <person name="Dougan E. K."/>
            <person name="Thang M."/>
            <person name="Chan C."/>
        </authorList>
    </citation>
    <scope>NUCLEOTIDE SEQUENCE</scope>
</reference>
<dbReference type="SUPFAM" id="SSF48452">
    <property type="entry name" value="TPR-like"/>
    <property type="match status" value="1"/>
</dbReference>
<feature type="domain" description="Right handed beta helix" evidence="2">
    <location>
        <begin position="580"/>
        <end position="697"/>
    </location>
</feature>